<evidence type="ECO:0000256" key="1">
    <source>
        <dbReference type="ARBA" id="ARBA00022512"/>
    </source>
</evidence>
<dbReference type="AlphaFoldDB" id="A0AAU7V8B0"/>
<evidence type="ECO:0000313" key="8">
    <source>
        <dbReference type="EMBL" id="XBW08519.1"/>
    </source>
</evidence>
<organism evidence="8">
    <name type="scientific">Scrofimicrobium appendicitidis</name>
    <dbReference type="NCBI Taxonomy" id="3079930"/>
    <lineage>
        <taxon>Bacteria</taxon>
        <taxon>Bacillati</taxon>
        <taxon>Actinomycetota</taxon>
        <taxon>Actinomycetes</taxon>
        <taxon>Actinomycetales</taxon>
        <taxon>Actinomycetaceae</taxon>
        <taxon>Scrofimicrobium</taxon>
    </lineage>
</organism>
<evidence type="ECO:0000259" key="7">
    <source>
        <dbReference type="PROSITE" id="PS50847"/>
    </source>
</evidence>
<dbReference type="EMBL" id="CP138335">
    <property type="protein sequence ID" value="XBW08519.1"/>
    <property type="molecule type" value="Genomic_DNA"/>
</dbReference>
<keyword evidence="2" id="KW-0964">Secreted</keyword>
<dbReference type="NCBIfam" id="TIGR01167">
    <property type="entry name" value="LPXTG_anchor"/>
    <property type="match status" value="1"/>
</dbReference>
<dbReference type="KEGG" id="sapp:SAC06_02880"/>
<gene>
    <name evidence="8" type="ORF">SAC06_02880</name>
</gene>
<reference evidence="8" key="1">
    <citation type="submission" date="2023-11" db="EMBL/GenBank/DDBJ databases">
        <title>Scrofimicrobium hongkongense sp. nov., isolated from a patient with peritonitis.</title>
        <authorList>
            <person name="Lao H.Y."/>
            <person name="Wong A.Y.P."/>
            <person name="Ng T.L."/>
            <person name="Wong R.Y.L."/>
            <person name="Yau M.C.Y."/>
            <person name="Lam J.Y.W."/>
            <person name="Siu G.K.H."/>
        </authorList>
    </citation>
    <scope>NUCLEOTIDE SEQUENCE</scope>
    <source>
        <strain evidence="8">R131</strain>
    </source>
</reference>
<keyword evidence="6" id="KW-0472">Membrane</keyword>
<keyword evidence="3" id="KW-0732">Signal</keyword>
<evidence type="ECO:0000256" key="5">
    <source>
        <dbReference type="SAM" id="MobiDB-lite"/>
    </source>
</evidence>
<accession>A0AAU7V8B0</accession>
<feature type="region of interest" description="Disordered" evidence="5">
    <location>
        <begin position="389"/>
        <end position="422"/>
    </location>
</feature>
<proteinExistence type="predicted"/>
<dbReference type="InterPro" id="IPR019931">
    <property type="entry name" value="LPXTG_anchor"/>
</dbReference>
<keyword evidence="1" id="KW-0134">Cell wall</keyword>
<evidence type="ECO:0000256" key="3">
    <source>
        <dbReference type="ARBA" id="ARBA00022729"/>
    </source>
</evidence>
<evidence type="ECO:0000256" key="2">
    <source>
        <dbReference type="ARBA" id="ARBA00022525"/>
    </source>
</evidence>
<feature type="domain" description="Gram-positive cocci surface proteins LPxTG" evidence="7">
    <location>
        <begin position="420"/>
        <end position="454"/>
    </location>
</feature>
<keyword evidence="4" id="KW-0572">Peptidoglycan-anchor</keyword>
<feature type="transmembrane region" description="Helical" evidence="6">
    <location>
        <begin position="428"/>
        <end position="447"/>
    </location>
</feature>
<protein>
    <submittedName>
        <fullName evidence="8">LPXTG cell wall anchor domain-containing protein</fullName>
    </submittedName>
</protein>
<evidence type="ECO:0000256" key="6">
    <source>
        <dbReference type="SAM" id="Phobius"/>
    </source>
</evidence>
<keyword evidence="6" id="KW-1133">Transmembrane helix</keyword>
<name>A0AAU7V8B0_9ACTO</name>
<evidence type="ECO:0000256" key="4">
    <source>
        <dbReference type="ARBA" id="ARBA00023088"/>
    </source>
</evidence>
<keyword evidence="6" id="KW-0812">Transmembrane</keyword>
<dbReference type="PROSITE" id="PS50847">
    <property type="entry name" value="GRAM_POS_ANCHORING"/>
    <property type="match status" value="1"/>
</dbReference>
<dbReference type="RefSeq" id="WP_350258719.1">
    <property type="nucleotide sequence ID" value="NZ_CP138335.1"/>
</dbReference>
<feature type="compositionally biased region" description="Basic and acidic residues" evidence="5">
    <location>
        <begin position="402"/>
        <end position="413"/>
    </location>
</feature>
<sequence length="454" mass="47532">MLNADETTTDVTLNVSMLGYAISIDWQYRVYSGVGCSDDAAFGDWVKLEATEYGQVQQSDTVALGAGTWSIGAQWGSEFLSPEACTEPITVTGDVAPTLTVSAEVAAENCPATGGIIAGDVTASRELEGDVTVVLDDDPDTARTADWDEDSGTYKYLFDGVDPGIHTVTATTADFPDVVGESDPLAIIEGVCGQIVSLPTRVDYNAGGNCPVSPDAKVTVSGTVANMNQDDEYLITLALGGQTAEDVTVEADGSFSHVFNVAEDGEYQLQATLLTNRTPGNSVVGNVVVAMEECPVPAFADMTITTSAPTCPATTGSFAVEGRLDDAYPDTEIVVRLLDQEGEELQSNQVKLGEDSSFEIIMSGVAAGDYQVEYSQVGMEETVIGTEDVSMGDCTPADEPEDKPADKPGDKPAAKPGDQLPETGASEIALWATWSVVLLGAGGALVASRRRKSL</sequence>